<sequence>MSRIISKAEGWERAYEVFQQVNFSAFDFNTIKESMIEYMKLYFPEDFNDYIESSEFIALLELFAYTAELLAYRLDLNAHENFLTTAQRKESVLRLAKLISYKASRNIPARGLAKIQSIQTTEAVTDANGINLANTRIRWNDRNNANWKDQFILIINRVLQQPFGSVSPEERVQVQDVVFELYDLNNNTTISGTQAFSTQVSGQSVNMEIVPQ</sequence>
<name>A0A0F9MLE4_9ZZZZ</name>
<evidence type="ECO:0000313" key="1">
    <source>
        <dbReference type="EMBL" id="KKM70012.1"/>
    </source>
</evidence>
<reference evidence="1" key="1">
    <citation type="journal article" date="2015" name="Nature">
        <title>Complex archaea that bridge the gap between prokaryotes and eukaryotes.</title>
        <authorList>
            <person name="Spang A."/>
            <person name="Saw J.H."/>
            <person name="Jorgensen S.L."/>
            <person name="Zaremba-Niedzwiedzka K."/>
            <person name="Martijn J."/>
            <person name="Lind A.E."/>
            <person name="van Eijk R."/>
            <person name="Schleper C."/>
            <person name="Guy L."/>
            <person name="Ettema T.J."/>
        </authorList>
    </citation>
    <scope>NUCLEOTIDE SEQUENCE</scope>
</reference>
<organism evidence="1">
    <name type="scientific">marine sediment metagenome</name>
    <dbReference type="NCBI Taxonomy" id="412755"/>
    <lineage>
        <taxon>unclassified sequences</taxon>
        <taxon>metagenomes</taxon>
        <taxon>ecological metagenomes</taxon>
    </lineage>
</organism>
<comment type="caution">
    <text evidence="1">The sequence shown here is derived from an EMBL/GenBank/DDBJ whole genome shotgun (WGS) entry which is preliminary data.</text>
</comment>
<proteinExistence type="predicted"/>
<gene>
    <name evidence="1" type="ORF">LCGC14_1444980</name>
</gene>
<dbReference type="EMBL" id="LAZR01009896">
    <property type="protein sequence ID" value="KKM70012.1"/>
    <property type="molecule type" value="Genomic_DNA"/>
</dbReference>
<protein>
    <recommendedName>
        <fullName evidence="2">Baseplate protein J-like domain-containing protein</fullName>
    </recommendedName>
</protein>
<feature type="non-terminal residue" evidence="1">
    <location>
        <position position="212"/>
    </location>
</feature>
<dbReference type="InterPro" id="IPR011992">
    <property type="entry name" value="EF-hand-dom_pair"/>
</dbReference>
<dbReference type="SUPFAM" id="SSF47473">
    <property type="entry name" value="EF-hand"/>
    <property type="match status" value="1"/>
</dbReference>
<accession>A0A0F9MLE4</accession>
<evidence type="ECO:0008006" key="2">
    <source>
        <dbReference type="Google" id="ProtNLM"/>
    </source>
</evidence>
<dbReference type="AlphaFoldDB" id="A0A0F9MLE4"/>